<comment type="caution">
    <text evidence="4">The sequence shown here is derived from an EMBL/GenBank/DDBJ whole genome shotgun (WGS) entry which is preliminary data.</text>
</comment>
<evidence type="ECO:0000313" key="5">
    <source>
        <dbReference type="Proteomes" id="UP000585474"/>
    </source>
</evidence>
<dbReference type="SMART" id="SM00535">
    <property type="entry name" value="RIBOc"/>
    <property type="match status" value="1"/>
</dbReference>
<keyword evidence="5" id="KW-1185">Reference proteome</keyword>
<evidence type="ECO:0000256" key="1">
    <source>
        <dbReference type="ARBA" id="ARBA00022884"/>
    </source>
</evidence>
<proteinExistence type="predicted"/>
<dbReference type="GO" id="GO:0003725">
    <property type="term" value="F:double-stranded RNA binding"/>
    <property type="evidence" value="ECO:0007669"/>
    <property type="project" value="TreeGrafter"/>
</dbReference>
<feature type="domain" description="RNase III" evidence="3">
    <location>
        <begin position="48"/>
        <end position="167"/>
    </location>
</feature>
<dbReference type="Pfam" id="PF14622">
    <property type="entry name" value="Ribonucleas_3_3"/>
    <property type="match status" value="1"/>
</dbReference>
<dbReference type="AlphaFoldDB" id="A0A7J0GBV5"/>
<dbReference type="GO" id="GO:0005634">
    <property type="term" value="C:nucleus"/>
    <property type="evidence" value="ECO:0007669"/>
    <property type="project" value="TreeGrafter"/>
</dbReference>
<protein>
    <submittedName>
        <fullName evidence="4">Ribonuclease III family protein</fullName>
    </submittedName>
</protein>
<dbReference type="GO" id="GO:0004525">
    <property type="term" value="F:ribonuclease III activity"/>
    <property type="evidence" value="ECO:0007669"/>
    <property type="project" value="InterPro"/>
</dbReference>
<keyword evidence="2" id="KW-0732">Signal</keyword>
<dbReference type="GO" id="GO:0010468">
    <property type="term" value="P:regulation of gene expression"/>
    <property type="evidence" value="ECO:0007669"/>
    <property type="project" value="TreeGrafter"/>
</dbReference>
<dbReference type="EMBL" id="BJWL01000020">
    <property type="protein sequence ID" value="GFZ08274.1"/>
    <property type="molecule type" value="Genomic_DNA"/>
</dbReference>
<dbReference type="OrthoDB" id="1925749at2759"/>
<dbReference type="PANTHER" id="PTHR11207">
    <property type="entry name" value="RIBONUCLEASE III"/>
    <property type="match status" value="1"/>
</dbReference>
<dbReference type="InterPro" id="IPR000999">
    <property type="entry name" value="RNase_III_dom"/>
</dbReference>
<reference evidence="4 5" key="1">
    <citation type="submission" date="2019-07" db="EMBL/GenBank/DDBJ databases">
        <title>De Novo Assembly of kiwifruit Actinidia rufa.</title>
        <authorList>
            <person name="Sugita-Konishi S."/>
            <person name="Sato K."/>
            <person name="Mori E."/>
            <person name="Abe Y."/>
            <person name="Kisaki G."/>
            <person name="Hamano K."/>
            <person name="Suezawa K."/>
            <person name="Otani M."/>
            <person name="Fukuda T."/>
            <person name="Manabe T."/>
            <person name="Gomi K."/>
            <person name="Tabuchi M."/>
            <person name="Akimitsu K."/>
            <person name="Kataoka I."/>
        </authorList>
    </citation>
    <scope>NUCLEOTIDE SEQUENCE [LARGE SCALE GENOMIC DNA]</scope>
    <source>
        <strain evidence="5">cv. Fuchu</strain>
    </source>
</reference>
<dbReference type="InterPro" id="IPR036389">
    <property type="entry name" value="RNase_III_sf"/>
</dbReference>
<gene>
    <name evidence="4" type="ORF">Acr_20g0000820</name>
</gene>
<feature type="chain" id="PRO_5029625738" evidence="2">
    <location>
        <begin position="26"/>
        <end position="227"/>
    </location>
</feature>
<feature type="signal peptide" evidence="2">
    <location>
        <begin position="1"/>
        <end position="25"/>
    </location>
</feature>
<sequence>MISLEFVSVLLLLALAILSPLQVSAQAYPENSLLLYSTDHSSPFSVALESLQKQINYSFESIGLLRRAMTHASFSEENNKALSILGANVIDASVALRSLVKDVDISAKDLSRRISEISSVDSSCAADGLRLGLQKVIRVSPKTDSSTPAVVCGAFRAMCGAIALDSERSDDAGRVFWSVHGQRKGRAISSVTATIAYVGEMRLVFLNWIWLMCSVKRCFIQCPVIVA</sequence>
<name>A0A7J0GBV5_9ERIC</name>
<organism evidence="4 5">
    <name type="scientific">Actinidia rufa</name>
    <dbReference type="NCBI Taxonomy" id="165716"/>
    <lineage>
        <taxon>Eukaryota</taxon>
        <taxon>Viridiplantae</taxon>
        <taxon>Streptophyta</taxon>
        <taxon>Embryophyta</taxon>
        <taxon>Tracheophyta</taxon>
        <taxon>Spermatophyta</taxon>
        <taxon>Magnoliopsida</taxon>
        <taxon>eudicotyledons</taxon>
        <taxon>Gunneridae</taxon>
        <taxon>Pentapetalae</taxon>
        <taxon>asterids</taxon>
        <taxon>Ericales</taxon>
        <taxon>Actinidiaceae</taxon>
        <taxon>Actinidia</taxon>
    </lineage>
</organism>
<evidence type="ECO:0000259" key="3">
    <source>
        <dbReference type="PROSITE" id="PS50142"/>
    </source>
</evidence>
<evidence type="ECO:0000256" key="2">
    <source>
        <dbReference type="SAM" id="SignalP"/>
    </source>
</evidence>
<keyword evidence="1" id="KW-0694">RNA-binding</keyword>
<dbReference type="SUPFAM" id="SSF69065">
    <property type="entry name" value="RNase III domain-like"/>
    <property type="match status" value="1"/>
</dbReference>
<dbReference type="PANTHER" id="PTHR11207:SF0">
    <property type="entry name" value="RIBONUCLEASE 3"/>
    <property type="match status" value="1"/>
</dbReference>
<dbReference type="GO" id="GO:0006396">
    <property type="term" value="P:RNA processing"/>
    <property type="evidence" value="ECO:0007669"/>
    <property type="project" value="InterPro"/>
</dbReference>
<dbReference type="PROSITE" id="PS50142">
    <property type="entry name" value="RNASE_3_2"/>
    <property type="match status" value="1"/>
</dbReference>
<dbReference type="Gene3D" id="1.10.1520.10">
    <property type="entry name" value="Ribonuclease III domain"/>
    <property type="match status" value="1"/>
</dbReference>
<accession>A0A7J0GBV5</accession>
<dbReference type="FunFam" id="1.10.1520.10:FF:000020">
    <property type="entry name" value="Protein NUCLEAR FUSION DEFECTIVE 2"/>
    <property type="match status" value="1"/>
</dbReference>
<evidence type="ECO:0000313" key="4">
    <source>
        <dbReference type="EMBL" id="GFZ08274.1"/>
    </source>
</evidence>
<dbReference type="Proteomes" id="UP000585474">
    <property type="component" value="Unassembled WGS sequence"/>
</dbReference>